<evidence type="ECO:0000313" key="2">
    <source>
        <dbReference type="EMBL" id="KAK2708405.1"/>
    </source>
</evidence>
<evidence type="ECO:0000313" key="3">
    <source>
        <dbReference type="Proteomes" id="UP001187531"/>
    </source>
</evidence>
<dbReference type="PANTHER" id="PTHR23312:SF8">
    <property type="entry name" value="ARMADILLO REPEAT-CONTAINING PROTEIN 5"/>
    <property type="match status" value="1"/>
</dbReference>
<dbReference type="Gene3D" id="1.25.10.10">
    <property type="entry name" value="Leucine-rich Repeat Variant"/>
    <property type="match status" value="1"/>
</dbReference>
<gene>
    <name evidence="2" type="ORF">QYM36_014122</name>
</gene>
<dbReference type="InterPro" id="IPR016024">
    <property type="entry name" value="ARM-type_fold"/>
</dbReference>
<evidence type="ECO:0000259" key="1">
    <source>
        <dbReference type="Pfam" id="PF24768"/>
    </source>
</evidence>
<dbReference type="SUPFAM" id="SSF48371">
    <property type="entry name" value="ARM repeat"/>
    <property type="match status" value="1"/>
</dbReference>
<sequence>MDTKEDERIVYVISKLSSSNPEKVLSGLIEIRTRIIKSREGIEKFLERGGIEPVIKQLTKTNQKIMDVSLSILGNLAVEPQVRSMVKNTSLVSHLAQIAKSIRNESILCRAYRTIGNLAEDKDLCSAFFEYKTSKIIMEAIIGGVLMHEDLPFSSTRRRTEEDCLKLACRVNAADIQSLKNNEDENKEQTGKLKNEETIQMAVRALRELGHTKSQRRTTFHEGLLLVLTEALKSESPAILKIALKTYSHYFSENCNIEEWVQTAKDKLYSSRLNCQDQLSNSYLSVLHCGDYGASRILELCESEDLKVRDTATFLLCKLSGKDFFRCKFRAGGVSILMKKIDIYPKNSRIWKNLVHALAFYTRNNVISQTDQNMLIVLYNAMTDLTLSDEFRNFILNAFLQLQFSEDSLNTLYKLGLHNSLLQIIENYAIENEFDGCFTVKPKSEVTETVAEESESGEEYDSDLSKKKKQFSISSPSFLAIEEEVRSRREKSPGVYNIFGIPVSPSHEVAPDGSSSPTGYISSPGCSYYSPPSSPCSSPPLSPSCDVFQSYDYASEPESEEESSGVDREVERKRIKRDESILNLDELIRQSQESLKSSKITVDDSISAPLDWSLSLLNNIHWRVGKTDLKNDLKALKVLTTYIDAVKQPSLRCCSVLRRITSKTSRLSQIISEGFVTHLGKLKFQCNCDRHSNRNQIAEEALKSISAAAATPYGFHQMKSLLESDFSNVAVSLPYLKIDDREMLYLFDQTFPKLINIKDNTSVISAIREYGRRFFPVHDSIVKAKKKAHLSCCVDETNVYFVTDSGEKIGAKREQINSKFEAMLKFHATSEIPWKDTDARLVKYLVHYVSGCRKTIHKCCALKGLKLTDKGKLLHLGRSYFVDDLVSDIMFDLVSSEVTSENVAELYVNIFSCDIGDFESEKVIFLRKIVDSNDLDLMRTMLNSNLSEHFLGVICDAVHERFERFIGK</sequence>
<dbReference type="Proteomes" id="UP001187531">
    <property type="component" value="Unassembled WGS sequence"/>
</dbReference>
<protein>
    <recommendedName>
        <fullName evidence="1">ARMC5-like ARM-repeats domain-containing protein</fullName>
    </recommendedName>
</protein>
<reference evidence="2" key="1">
    <citation type="submission" date="2023-07" db="EMBL/GenBank/DDBJ databases">
        <title>Chromosome-level genome assembly of Artemia franciscana.</title>
        <authorList>
            <person name="Jo E."/>
        </authorList>
    </citation>
    <scope>NUCLEOTIDE SEQUENCE</scope>
    <source>
        <tissue evidence="2">Whole body</tissue>
    </source>
</reference>
<dbReference type="AlphaFoldDB" id="A0AA88L591"/>
<dbReference type="InterPro" id="IPR055445">
    <property type="entry name" value="ARM_ARMC5"/>
</dbReference>
<organism evidence="2 3">
    <name type="scientific">Artemia franciscana</name>
    <name type="common">Brine shrimp</name>
    <name type="synonym">Artemia sanfranciscana</name>
    <dbReference type="NCBI Taxonomy" id="6661"/>
    <lineage>
        <taxon>Eukaryota</taxon>
        <taxon>Metazoa</taxon>
        <taxon>Ecdysozoa</taxon>
        <taxon>Arthropoda</taxon>
        <taxon>Crustacea</taxon>
        <taxon>Branchiopoda</taxon>
        <taxon>Anostraca</taxon>
        <taxon>Artemiidae</taxon>
        <taxon>Artemia</taxon>
    </lineage>
</organism>
<accession>A0AA88L591</accession>
<dbReference type="PANTHER" id="PTHR23312">
    <property type="entry name" value="ARMC5 ARMADILLO REPEAT-CONTAINING -RELATED"/>
    <property type="match status" value="1"/>
</dbReference>
<dbReference type="EMBL" id="JAVRJZ010000018">
    <property type="protein sequence ID" value="KAK2708405.1"/>
    <property type="molecule type" value="Genomic_DNA"/>
</dbReference>
<proteinExistence type="predicted"/>
<dbReference type="InterPro" id="IPR011989">
    <property type="entry name" value="ARM-like"/>
</dbReference>
<comment type="caution">
    <text evidence="2">The sequence shown here is derived from an EMBL/GenBank/DDBJ whole genome shotgun (WGS) entry which is preliminary data.</text>
</comment>
<feature type="domain" description="ARMC5-like ARM-repeats" evidence="1">
    <location>
        <begin position="64"/>
        <end position="417"/>
    </location>
</feature>
<dbReference type="Pfam" id="PF24768">
    <property type="entry name" value="ARM_ARMC5"/>
    <property type="match status" value="1"/>
</dbReference>
<name>A0AA88L591_ARTSF</name>
<dbReference type="GO" id="GO:0009653">
    <property type="term" value="P:anatomical structure morphogenesis"/>
    <property type="evidence" value="ECO:0007669"/>
    <property type="project" value="TreeGrafter"/>
</dbReference>
<keyword evidence="3" id="KW-1185">Reference proteome</keyword>
<dbReference type="GO" id="GO:0005829">
    <property type="term" value="C:cytosol"/>
    <property type="evidence" value="ECO:0007669"/>
    <property type="project" value="TreeGrafter"/>
</dbReference>